<evidence type="ECO:0000313" key="2">
    <source>
        <dbReference type="EMBL" id="EHY58834.1"/>
    </source>
</evidence>
<dbReference type="RefSeq" id="XP_009159295.1">
    <property type="nucleotide sequence ID" value="XM_009161047.1"/>
</dbReference>
<feature type="compositionally biased region" description="Basic and acidic residues" evidence="1">
    <location>
        <begin position="79"/>
        <end position="92"/>
    </location>
</feature>
<protein>
    <submittedName>
        <fullName evidence="2">Uncharacterized protein</fullName>
    </submittedName>
</protein>
<evidence type="ECO:0000313" key="3">
    <source>
        <dbReference type="Proteomes" id="UP000007304"/>
    </source>
</evidence>
<organism evidence="2 3">
    <name type="scientific">Exophiala dermatitidis (strain ATCC 34100 / CBS 525.76 / NIH/UT8656)</name>
    <name type="common">Black yeast</name>
    <name type="synonym">Wangiella dermatitidis</name>
    <dbReference type="NCBI Taxonomy" id="858893"/>
    <lineage>
        <taxon>Eukaryota</taxon>
        <taxon>Fungi</taxon>
        <taxon>Dikarya</taxon>
        <taxon>Ascomycota</taxon>
        <taxon>Pezizomycotina</taxon>
        <taxon>Eurotiomycetes</taxon>
        <taxon>Chaetothyriomycetidae</taxon>
        <taxon>Chaetothyriales</taxon>
        <taxon>Herpotrichiellaceae</taxon>
        <taxon>Exophiala</taxon>
    </lineage>
</organism>
<accession>H6C2W0</accession>
<evidence type="ECO:0000256" key="1">
    <source>
        <dbReference type="SAM" id="MobiDB-lite"/>
    </source>
</evidence>
<dbReference type="AlphaFoldDB" id="H6C2W0"/>
<sequence length="101" mass="11377">MNSTLHPAVAYGLHSRSFFTLFCLPPDRSARPPSTSPSASTPHNNNDHGSPDPPMFFARCRNICYPDQIRPLFTASRPVVERRSIHKDRPEMRNSWVNGAS</sequence>
<proteinExistence type="predicted"/>
<feature type="region of interest" description="Disordered" evidence="1">
    <location>
        <begin position="79"/>
        <end position="101"/>
    </location>
</feature>
<reference evidence="2" key="1">
    <citation type="submission" date="2011-07" db="EMBL/GenBank/DDBJ databases">
        <title>The Genome Sequence of Exophiala (Wangiella) dermatitidis NIH/UT8656.</title>
        <authorList>
            <consortium name="The Broad Institute Genome Sequencing Platform"/>
            <person name="Cuomo C."/>
            <person name="Wang Z."/>
            <person name="Hunicke-Smith S."/>
            <person name="Szanislo P.J."/>
            <person name="Earl A."/>
            <person name="Young S.K."/>
            <person name="Zeng Q."/>
            <person name="Gargeya S."/>
            <person name="Fitzgerald M."/>
            <person name="Haas B."/>
            <person name="Abouelleil A."/>
            <person name="Alvarado L."/>
            <person name="Arachchi H.M."/>
            <person name="Berlin A."/>
            <person name="Brown A."/>
            <person name="Chapman S.B."/>
            <person name="Chen Z."/>
            <person name="Dunbar C."/>
            <person name="Freedman E."/>
            <person name="Gearin G."/>
            <person name="Gellesch M."/>
            <person name="Goldberg J."/>
            <person name="Griggs A."/>
            <person name="Gujja S."/>
            <person name="Heiman D."/>
            <person name="Howarth C."/>
            <person name="Larson L."/>
            <person name="Lui A."/>
            <person name="MacDonald P.J.P."/>
            <person name="Montmayeur A."/>
            <person name="Murphy C."/>
            <person name="Neiman D."/>
            <person name="Pearson M."/>
            <person name="Priest M."/>
            <person name="Roberts A."/>
            <person name="Saif S."/>
            <person name="Shea T."/>
            <person name="Shenoy N."/>
            <person name="Sisk P."/>
            <person name="Stolte C."/>
            <person name="Sykes S."/>
            <person name="Wortman J."/>
            <person name="Nusbaum C."/>
            <person name="Birren B."/>
        </authorList>
    </citation>
    <scope>NUCLEOTIDE SEQUENCE</scope>
    <source>
        <strain evidence="2">NIH/UT8656</strain>
    </source>
</reference>
<gene>
    <name evidence="2" type="ORF">HMPREF1120_06836</name>
</gene>
<feature type="compositionally biased region" description="Low complexity" evidence="1">
    <location>
        <begin position="29"/>
        <end position="42"/>
    </location>
</feature>
<dbReference type="Proteomes" id="UP000007304">
    <property type="component" value="Unassembled WGS sequence"/>
</dbReference>
<keyword evidence="3" id="KW-1185">Reference proteome</keyword>
<dbReference type="InParanoid" id="H6C2W0"/>
<name>H6C2W0_EXODN</name>
<feature type="region of interest" description="Disordered" evidence="1">
    <location>
        <begin position="29"/>
        <end position="54"/>
    </location>
</feature>
<dbReference type="HOGENOM" id="CLU_2291711_0_0_1"/>
<dbReference type="EMBL" id="JH226134">
    <property type="protein sequence ID" value="EHY58834.1"/>
    <property type="molecule type" value="Genomic_DNA"/>
</dbReference>
<dbReference type="GeneID" id="20311475"/>
<dbReference type="VEuPathDB" id="FungiDB:HMPREF1120_06836"/>